<reference evidence="1 2" key="1">
    <citation type="submission" date="2018-12" db="EMBL/GenBank/DDBJ databases">
        <title>Deinococcus radiophilus ATCC 27603 genome sequencing and assembly.</title>
        <authorList>
            <person name="Maclea K.S."/>
            <person name="Maynard C.R."/>
        </authorList>
    </citation>
    <scope>NUCLEOTIDE SEQUENCE [LARGE SCALE GENOMIC DNA]</scope>
    <source>
        <strain evidence="1 2">ATCC 27603</strain>
    </source>
</reference>
<evidence type="ECO:0000313" key="2">
    <source>
        <dbReference type="Proteomes" id="UP000277766"/>
    </source>
</evidence>
<dbReference type="EMBL" id="RXPE01000015">
    <property type="protein sequence ID" value="RTR26513.1"/>
    <property type="molecule type" value="Genomic_DNA"/>
</dbReference>
<evidence type="ECO:0000313" key="1">
    <source>
        <dbReference type="EMBL" id="RTR26513.1"/>
    </source>
</evidence>
<name>A0A3S0KAR9_9DEIO</name>
<dbReference type="RefSeq" id="WP_126352259.1">
    <property type="nucleotide sequence ID" value="NZ_RXPE01000015.1"/>
</dbReference>
<gene>
    <name evidence="1" type="ORF">EJ104_08155</name>
</gene>
<accession>A0A3S0KAR9</accession>
<organism evidence="1 2">
    <name type="scientific">Deinococcus radiophilus</name>
    <dbReference type="NCBI Taxonomy" id="32062"/>
    <lineage>
        <taxon>Bacteria</taxon>
        <taxon>Thermotogati</taxon>
        <taxon>Deinococcota</taxon>
        <taxon>Deinococci</taxon>
        <taxon>Deinococcales</taxon>
        <taxon>Deinococcaceae</taxon>
        <taxon>Deinococcus</taxon>
    </lineage>
</organism>
<protein>
    <submittedName>
        <fullName evidence="1">Uncharacterized protein</fullName>
    </submittedName>
</protein>
<dbReference type="Proteomes" id="UP000277766">
    <property type="component" value="Unassembled WGS sequence"/>
</dbReference>
<proteinExistence type="predicted"/>
<sequence>MLEAALETSPADFAEAYAQYAAQGLLLPQPEGSPLLEFACGDLVIYLLDRCGPYLPTGPGRVVVHGLINPQLTSVMIPGEPEQTWAEAVGRSALRGMGQVIAQNRRVTVVDAGLPLVLSRPALPPYPRGCWRLDAQPGDWVHFETLSPLHGFVL</sequence>
<dbReference type="AlphaFoldDB" id="A0A3S0KAR9"/>
<comment type="caution">
    <text evidence="1">The sequence shown here is derived from an EMBL/GenBank/DDBJ whole genome shotgun (WGS) entry which is preliminary data.</text>
</comment>
<keyword evidence="2" id="KW-1185">Reference proteome</keyword>
<dbReference type="OrthoDB" id="72132at2"/>